<dbReference type="Pfam" id="PF17676">
    <property type="entry name" value="Peptidase_S66C"/>
    <property type="match status" value="1"/>
</dbReference>
<comment type="similarity">
    <text evidence="1">Belongs to the peptidase S66 family.</text>
</comment>
<feature type="domain" description="LD-carboxypeptidase N-terminal" evidence="3">
    <location>
        <begin position="22"/>
        <end position="141"/>
    </location>
</feature>
<dbReference type="InterPro" id="IPR027478">
    <property type="entry name" value="LdcA_N"/>
</dbReference>
<keyword evidence="6" id="KW-1185">Reference proteome</keyword>
<dbReference type="Proteomes" id="UP000321534">
    <property type="component" value="Unassembled WGS sequence"/>
</dbReference>
<reference evidence="5 6" key="1">
    <citation type="submission" date="2019-07" db="EMBL/GenBank/DDBJ databases">
        <title>Whole genome shotgun sequence of Terrabacter aerolatus NBRC 106305.</title>
        <authorList>
            <person name="Hosoyama A."/>
            <person name="Uohara A."/>
            <person name="Ohji S."/>
            <person name="Ichikawa N."/>
        </authorList>
    </citation>
    <scope>NUCLEOTIDE SEQUENCE [LARGE SCALE GENOMIC DNA]</scope>
    <source>
        <strain evidence="5 6">NBRC 106305</strain>
    </source>
</reference>
<evidence type="ECO:0000259" key="4">
    <source>
        <dbReference type="Pfam" id="PF17676"/>
    </source>
</evidence>
<name>A0A512D3F0_9MICO</name>
<dbReference type="Pfam" id="PF02016">
    <property type="entry name" value="Peptidase_S66"/>
    <property type="match status" value="1"/>
</dbReference>
<keyword evidence="5" id="KW-0645">Protease</keyword>
<dbReference type="AlphaFoldDB" id="A0A512D3F0"/>
<comment type="caution">
    <text evidence="5">The sequence shown here is derived from an EMBL/GenBank/DDBJ whole genome shotgun (WGS) entry which is preliminary data.</text>
</comment>
<dbReference type="InterPro" id="IPR027461">
    <property type="entry name" value="Carboxypeptidase_A_C_sf"/>
</dbReference>
<dbReference type="EMBL" id="BJYX01000015">
    <property type="protein sequence ID" value="GEO30995.1"/>
    <property type="molecule type" value="Genomic_DNA"/>
</dbReference>
<evidence type="ECO:0000259" key="3">
    <source>
        <dbReference type="Pfam" id="PF02016"/>
    </source>
</evidence>
<protein>
    <submittedName>
        <fullName evidence="5">LD-carboxypeptidase</fullName>
    </submittedName>
</protein>
<gene>
    <name evidence="5" type="primary">mccF</name>
    <name evidence="5" type="ORF">TAE01_28050</name>
</gene>
<dbReference type="InterPro" id="IPR029062">
    <property type="entry name" value="Class_I_gatase-like"/>
</dbReference>
<evidence type="ECO:0000256" key="2">
    <source>
        <dbReference type="ARBA" id="ARBA00022801"/>
    </source>
</evidence>
<dbReference type="InterPro" id="IPR003507">
    <property type="entry name" value="S66_fam"/>
</dbReference>
<accession>A0A512D3F0</accession>
<dbReference type="InterPro" id="IPR040449">
    <property type="entry name" value="Peptidase_S66_N"/>
</dbReference>
<dbReference type="SUPFAM" id="SSF141986">
    <property type="entry name" value="LD-carboxypeptidase A C-terminal domain-like"/>
    <property type="match status" value="1"/>
</dbReference>
<proteinExistence type="inferred from homology"/>
<keyword evidence="5" id="KW-0121">Carboxypeptidase</keyword>
<keyword evidence="2" id="KW-0378">Hydrolase</keyword>
<feature type="domain" description="LD-carboxypeptidase C-terminal" evidence="4">
    <location>
        <begin position="218"/>
        <end position="338"/>
    </location>
</feature>
<organism evidence="5 6">
    <name type="scientific">Terrabacter aerolatus</name>
    <dbReference type="NCBI Taxonomy" id="422442"/>
    <lineage>
        <taxon>Bacteria</taxon>
        <taxon>Bacillati</taxon>
        <taxon>Actinomycetota</taxon>
        <taxon>Actinomycetes</taxon>
        <taxon>Micrococcales</taxon>
        <taxon>Intrasporangiaceae</taxon>
        <taxon>Terrabacter</taxon>
    </lineage>
</organism>
<evidence type="ECO:0000256" key="1">
    <source>
        <dbReference type="ARBA" id="ARBA00010233"/>
    </source>
</evidence>
<dbReference type="Gene3D" id="3.40.50.10740">
    <property type="entry name" value="Class I glutamine amidotransferase-like"/>
    <property type="match status" value="1"/>
</dbReference>
<dbReference type="GO" id="GO:0004180">
    <property type="term" value="F:carboxypeptidase activity"/>
    <property type="evidence" value="ECO:0007669"/>
    <property type="project" value="UniProtKB-KW"/>
</dbReference>
<dbReference type="Gene3D" id="3.50.30.60">
    <property type="entry name" value="LD-carboxypeptidase A C-terminal domain-like"/>
    <property type="match status" value="1"/>
</dbReference>
<evidence type="ECO:0000313" key="6">
    <source>
        <dbReference type="Proteomes" id="UP000321534"/>
    </source>
</evidence>
<dbReference type="SUPFAM" id="SSF52317">
    <property type="entry name" value="Class I glutamine amidotransferase-like"/>
    <property type="match status" value="1"/>
</dbReference>
<dbReference type="InterPro" id="IPR040921">
    <property type="entry name" value="Peptidase_S66C"/>
</dbReference>
<dbReference type="PANTHER" id="PTHR30237">
    <property type="entry name" value="MURAMOYLTETRAPEPTIDE CARBOXYPEPTIDASE"/>
    <property type="match status" value="1"/>
</dbReference>
<dbReference type="RefSeq" id="WP_246111351.1">
    <property type="nucleotide sequence ID" value="NZ_BAAARO010000008.1"/>
</dbReference>
<sequence>MAGTMAAMPIRYPAPLRPGDRIGVTSPSSGVTDALWGRFSYAVTCLRERGFEVVVGELNHAPSHVSGPREARAAELMGMLLDPTIRAVVPPWGGETGIDLLDLLDLDAVAAVEPTWCVGFSDTSTWLTPLTLTTGIATIHGQNLMDTPYAVPDGILHWVDVAGTAAGGELRQHSPGRHRTAGWDDYAGNPTVSEMTLEGRGSWARIDPGHEDEPVTLSGRLVGGCVETLSFLAGGAHADVNAFAAQHAPEGLVILLDIAEWGSYDICRALHAMRLRGWFDAANGVLVSRTHAPEPGGFTQHTAVVDALGMLGVPILADVECGHVQPCLALVHGATTTVVHDGGTHTVSQRLD</sequence>
<evidence type="ECO:0000313" key="5">
    <source>
        <dbReference type="EMBL" id="GEO30995.1"/>
    </source>
</evidence>
<dbReference type="PANTHER" id="PTHR30237:SF5">
    <property type="entry name" value="CARBOXYPEPTIDASE VC_A0337-RELATED"/>
    <property type="match status" value="1"/>
</dbReference>